<dbReference type="Proteomes" id="UP000587462">
    <property type="component" value="Unassembled WGS sequence"/>
</dbReference>
<evidence type="ECO:0000313" key="2">
    <source>
        <dbReference type="EMBL" id="NVK82183.1"/>
    </source>
</evidence>
<proteinExistence type="predicted"/>
<protein>
    <submittedName>
        <fullName evidence="2">Uncharacterized protein</fullName>
    </submittedName>
</protein>
<feature type="region of interest" description="Disordered" evidence="1">
    <location>
        <begin position="1"/>
        <end position="56"/>
    </location>
</feature>
<evidence type="ECO:0000256" key="1">
    <source>
        <dbReference type="SAM" id="MobiDB-lite"/>
    </source>
</evidence>
<keyword evidence="3" id="KW-1185">Reference proteome</keyword>
<feature type="compositionally biased region" description="Acidic residues" evidence="1">
    <location>
        <begin position="46"/>
        <end position="56"/>
    </location>
</feature>
<feature type="compositionally biased region" description="Basic and acidic residues" evidence="1">
    <location>
        <begin position="25"/>
        <end position="45"/>
    </location>
</feature>
<feature type="compositionally biased region" description="Acidic residues" evidence="1">
    <location>
        <begin position="15"/>
        <end position="24"/>
    </location>
</feature>
<organism evidence="2 3">
    <name type="scientific">Streptomyces morookaense</name>
    <name type="common">Streptoverticillium morookaense</name>
    <dbReference type="NCBI Taxonomy" id="1970"/>
    <lineage>
        <taxon>Bacteria</taxon>
        <taxon>Bacillati</taxon>
        <taxon>Actinomycetota</taxon>
        <taxon>Actinomycetes</taxon>
        <taxon>Kitasatosporales</taxon>
        <taxon>Streptomycetaceae</taxon>
        <taxon>Streptomyces</taxon>
    </lineage>
</organism>
<feature type="compositionally biased region" description="Basic and acidic residues" evidence="1">
    <location>
        <begin position="1"/>
        <end position="14"/>
    </location>
</feature>
<reference evidence="2 3" key="1">
    <citation type="submission" date="2020-04" db="EMBL/GenBank/DDBJ databases">
        <title>Draft Genome Sequence of Streptomyces morookaense DSM 40503, an 8-azaguanine-producing strain.</title>
        <authorList>
            <person name="Qi J."/>
            <person name="Gao J.-M."/>
        </authorList>
    </citation>
    <scope>NUCLEOTIDE SEQUENCE [LARGE SCALE GENOMIC DNA]</scope>
    <source>
        <strain evidence="2 3">DSM 40503</strain>
    </source>
</reference>
<dbReference type="EMBL" id="JABBXF010000110">
    <property type="protein sequence ID" value="NVK82183.1"/>
    <property type="molecule type" value="Genomic_DNA"/>
</dbReference>
<gene>
    <name evidence="2" type="ORF">HG542_31735</name>
</gene>
<evidence type="ECO:0000313" key="3">
    <source>
        <dbReference type="Proteomes" id="UP000587462"/>
    </source>
</evidence>
<name>A0A7Y7BAU9_STRMO</name>
<comment type="caution">
    <text evidence="2">The sequence shown here is derived from an EMBL/GenBank/DDBJ whole genome shotgun (WGS) entry which is preliminary data.</text>
</comment>
<sequence length="56" mass="6790">MVSDRERDPYRDSDDFIEDVPEDAQPEREEPRRSGKERERSRQDEGMYEDDVDDLQ</sequence>
<dbReference type="AlphaFoldDB" id="A0A7Y7BAU9"/>
<accession>A0A7Y7BAU9</accession>
<dbReference type="RefSeq" id="WP_171087618.1">
    <property type="nucleotide sequence ID" value="NZ_BNBU01000011.1"/>
</dbReference>